<dbReference type="InterPro" id="IPR009057">
    <property type="entry name" value="Homeodomain-like_sf"/>
</dbReference>
<evidence type="ECO:0000313" key="7">
    <source>
        <dbReference type="RefSeq" id="XP_014670599.1"/>
    </source>
</evidence>
<feature type="domain" description="HTH myb-type" evidence="5">
    <location>
        <begin position="60"/>
        <end position="88"/>
    </location>
</feature>
<feature type="domain" description="Myb-like" evidence="4">
    <location>
        <begin position="28"/>
        <end position="84"/>
    </location>
</feature>
<evidence type="ECO:0000313" key="6">
    <source>
        <dbReference type="Proteomes" id="UP000695022"/>
    </source>
</evidence>
<evidence type="ECO:0000256" key="2">
    <source>
        <dbReference type="ARBA" id="ARBA00023125"/>
    </source>
</evidence>
<dbReference type="PROSITE" id="PS51294">
    <property type="entry name" value="HTH_MYB"/>
    <property type="match status" value="1"/>
</dbReference>
<dbReference type="PROSITE" id="PS50090">
    <property type="entry name" value="MYB_LIKE"/>
    <property type="match status" value="1"/>
</dbReference>
<dbReference type="CDD" id="cd00167">
    <property type="entry name" value="SANT"/>
    <property type="match status" value="1"/>
</dbReference>
<evidence type="ECO:0000259" key="5">
    <source>
        <dbReference type="PROSITE" id="PS51294"/>
    </source>
</evidence>
<gene>
    <name evidence="7" type="primary">LOC106811475</name>
</gene>
<evidence type="ECO:0000256" key="3">
    <source>
        <dbReference type="ARBA" id="ARBA00023242"/>
    </source>
</evidence>
<dbReference type="Gene3D" id="1.10.10.60">
    <property type="entry name" value="Homeodomain-like"/>
    <property type="match status" value="1"/>
</dbReference>
<keyword evidence="6" id="KW-1185">Reference proteome</keyword>
<dbReference type="InterPro" id="IPR051651">
    <property type="entry name" value="DMTF1_DNA-bind_reg"/>
</dbReference>
<dbReference type="SUPFAM" id="SSF46689">
    <property type="entry name" value="Homeodomain-like"/>
    <property type="match status" value="1"/>
</dbReference>
<dbReference type="GeneID" id="106811475"/>
<evidence type="ECO:0000259" key="4">
    <source>
        <dbReference type="PROSITE" id="PS50090"/>
    </source>
</evidence>
<sequence>MLDREPTCIANYFRNHTPPKTSKQWTVGRWTREEEQMLLAGIKAVARTDDLLTTETKNLSWHRVATHVPGRTDVQCFARWEDSLHSKVYDTRFKVGKYSLARKKQHLQMLERIVELKPQSLCDINWAELALQFDVATNARILRSQFHRTKNRMVNPKKKSFEDVMGFIKTIFIPKLKTEIEVKLAKK</sequence>
<comment type="subcellular location">
    <subcellularLocation>
        <location evidence="1">Nucleus</location>
    </subcellularLocation>
</comment>
<dbReference type="RefSeq" id="XP_014670599.1">
    <property type="nucleotide sequence ID" value="XM_014815113.1"/>
</dbReference>
<reference evidence="7" key="1">
    <citation type="submission" date="2025-08" db="UniProtKB">
        <authorList>
            <consortium name="RefSeq"/>
        </authorList>
    </citation>
    <scope>IDENTIFICATION</scope>
</reference>
<dbReference type="InterPro" id="IPR001005">
    <property type="entry name" value="SANT/Myb"/>
</dbReference>
<name>A0ABM1EEH8_PRICU</name>
<proteinExistence type="predicted"/>
<dbReference type="SMART" id="SM00717">
    <property type="entry name" value="SANT"/>
    <property type="match status" value="1"/>
</dbReference>
<keyword evidence="3" id="KW-0539">Nucleus</keyword>
<dbReference type="Pfam" id="PF00249">
    <property type="entry name" value="Myb_DNA-binding"/>
    <property type="match status" value="1"/>
</dbReference>
<dbReference type="PANTHER" id="PTHR46380:SF2">
    <property type="entry name" value="CYCLIN-D-BINDING MYB-LIKE TRANSCRIPTION FACTOR 1"/>
    <property type="match status" value="1"/>
</dbReference>
<evidence type="ECO:0000256" key="1">
    <source>
        <dbReference type="ARBA" id="ARBA00004123"/>
    </source>
</evidence>
<dbReference type="Proteomes" id="UP000695022">
    <property type="component" value="Unplaced"/>
</dbReference>
<protein>
    <submittedName>
        <fullName evidence="7">Myb-like protein A</fullName>
    </submittedName>
</protein>
<dbReference type="InterPro" id="IPR017930">
    <property type="entry name" value="Myb_dom"/>
</dbReference>
<accession>A0ABM1EEH8</accession>
<organism evidence="6 7">
    <name type="scientific">Priapulus caudatus</name>
    <name type="common">Priapulid worm</name>
    <dbReference type="NCBI Taxonomy" id="37621"/>
    <lineage>
        <taxon>Eukaryota</taxon>
        <taxon>Metazoa</taxon>
        <taxon>Ecdysozoa</taxon>
        <taxon>Scalidophora</taxon>
        <taxon>Priapulida</taxon>
        <taxon>Priapulimorpha</taxon>
        <taxon>Priapulimorphida</taxon>
        <taxon>Priapulidae</taxon>
        <taxon>Priapulus</taxon>
    </lineage>
</organism>
<keyword evidence="2" id="KW-0238">DNA-binding</keyword>
<dbReference type="PANTHER" id="PTHR46380">
    <property type="entry name" value="CYCLIN-D-BINDING MYB-LIKE TRANSCRIPTION FACTOR 1"/>
    <property type="match status" value="1"/>
</dbReference>